<dbReference type="AlphaFoldDB" id="A0A7S7NVJ8"/>
<dbReference type="InterPro" id="IPR050250">
    <property type="entry name" value="Macrolide_Exporter_MacB"/>
</dbReference>
<gene>
    <name evidence="10" type="ORF">IRI77_11850</name>
</gene>
<dbReference type="GO" id="GO:0022857">
    <property type="term" value="F:transmembrane transporter activity"/>
    <property type="evidence" value="ECO:0007669"/>
    <property type="project" value="TreeGrafter"/>
</dbReference>
<feature type="transmembrane region" description="Helical" evidence="7">
    <location>
        <begin position="820"/>
        <end position="842"/>
    </location>
</feature>
<evidence type="ECO:0000313" key="11">
    <source>
        <dbReference type="Proteomes" id="UP000593892"/>
    </source>
</evidence>
<dbReference type="InterPro" id="IPR025857">
    <property type="entry name" value="MacB_PCD"/>
</dbReference>
<feature type="domain" description="MacB-like periplasmic core" evidence="9">
    <location>
        <begin position="103"/>
        <end position="330"/>
    </location>
</feature>
<evidence type="ECO:0000259" key="8">
    <source>
        <dbReference type="Pfam" id="PF02687"/>
    </source>
</evidence>
<organism evidence="10 11">
    <name type="scientific">Paludibaculum fermentans</name>
    <dbReference type="NCBI Taxonomy" id="1473598"/>
    <lineage>
        <taxon>Bacteria</taxon>
        <taxon>Pseudomonadati</taxon>
        <taxon>Acidobacteriota</taxon>
        <taxon>Terriglobia</taxon>
        <taxon>Bryobacterales</taxon>
        <taxon>Bryobacteraceae</taxon>
        <taxon>Paludibaculum</taxon>
    </lineage>
</organism>
<evidence type="ECO:0000259" key="9">
    <source>
        <dbReference type="Pfam" id="PF12704"/>
    </source>
</evidence>
<proteinExistence type="inferred from homology"/>
<evidence type="ECO:0000256" key="3">
    <source>
        <dbReference type="ARBA" id="ARBA00022692"/>
    </source>
</evidence>
<dbReference type="PANTHER" id="PTHR30572">
    <property type="entry name" value="MEMBRANE COMPONENT OF TRANSPORTER-RELATED"/>
    <property type="match status" value="1"/>
</dbReference>
<evidence type="ECO:0000256" key="6">
    <source>
        <dbReference type="ARBA" id="ARBA00038076"/>
    </source>
</evidence>
<accession>A0A7S7NVJ8</accession>
<feature type="transmembrane region" description="Helical" evidence="7">
    <location>
        <begin position="854"/>
        <end position="874"/>
    </location>
</feature>
<dbReference type="InterPro" id="IPR047928">
    <property type="entry name" value="Perm_prefix_1"/>
</dbReference>
<feature type="domain" description="MacB-like periplasmic core" evidence="9">
    <location>
        <begin position="519"/>
        <end position="733"/>
    </location>
</feature>
<feature type="transmembrane region" description="Helical" evidence="7">
    <location>
        <begin position="420"/>
        <end position="442"/>
    </location>
</feature>
<evidence type="ECO:0000313" key="10">
    <source>
        <dbReference type="EMBL" id="QOY90605.1"/>
    </source>
</evidence>
<dbReference type="PANTHER" id="PTHR30572:SF4">
    <property type="entry name" value="ABC TRANSPORTER PERMEASE YTRF"/>
    <property type="match status" value="1"/>
</dbReference>
<keyword evidence="11" id="KW-1185">Reference proteome</keyword>
<dbReference type="EMBL" id="CP063849">
    <property type="protein sequence ID" value="QOY90605.1"/>
    <property type="molecule type" value="Genomic_DNA"/>
</dbReference>
<feature type="transmembrane region" description="Helical" evidence="7">
    <location>
        <begin position="100"/>
        <end position="128"/>
    </location>
</feature>
<protein>
    <submittedName>
        <fullName evidence="10">ABC transporter permease</fullName>
    </submittedName>
</protein>
<dbReference type="RefSeq" id="WP_194452265.1">
    <property type="nucleotide sequence ID" value="NZ_CP063849.1"/>
</dbReference>
<evidence type="ECO:0000256" key="5">
    <source>
        <dbReference type="ARBA" id="ARBA00023136"/>
    </source>
</evidence>
<dbReference type="GO" id="GO:0005886">
    <property type="term" value="C:plasma membrane"/>
    <property type="evidence" value="ECO:0007669"/>
    <property type="project" value="UniProtKB-SubCell"/>
</dbReference>
<keyword evidence="5 7" id="KW-0472">Membrane</keyword>
<feature type="transmembrane region" description="Helical" evidence="7">
    <location>
        <begin position="764"/>
        <end position="788"/>
    </location>
</feature>
<sequence>MREEPMWRRYLRFFGANPTADVDDELRFHLEEKTSQLMQQGLPRDRARAEAVRQFGDLKEFRRMCRQQRTQREHRMDRREYFAGWMQDLRYAARRLKGDMGFTAVAVVILALGIAASTTVFTIVHALVIRPLPFHEPERLVWIANAGKGRDASDPSSITSRIGTLMSWRETTTSFEKLAGYNAFFGYFTYNFSRPGGTPERLNGLGVTDSFFETLGVQPVLGRLFTPEEYVANGRKAVLLSDGLWRRLFAADPAVIGATVSINDVPVVVAGVMPAWFDFASTFTPGSKVDLWEPFPMNDTIDRNYGNILAIVGRLKPGVSLSAAQAEIDQATKTIKQLHPERGGSYQGSLSTLREHVSGQVKRPLAVMSAAVGLLLLLMCVNLANLMLARTMSRQREMSVRVALGAGRLRVVRQLLTESLLLSAAGVLLSLPLAVGATAMVARLQGSRVPLLSQVEVNLWALLFSAVVGASSGILFGLAPALSLFNGSLFETLKQAGRGTDGSNRQWTRKGLVATEVALASVLLIGAGLLMRSFIKLMEADRGFQSEHVIVVRVDPGGRYPAPEKLDAFFLGVREKIAAAPGITAIGLTDALPFDRDRSWGIGALGKSYGPGEMPGGFVRMVSPGYFEAMHIPLIAGRLFNGGDIRGREPVIILNQSLARTLFGKNDAVGQMIAIGPPTGTRVVGIVKDVRHTSLEEEAGGEFYLVSGQRSITSLDVVVRTLLPPAAASAAIRQAVWAVDPTQPLGEFRLMDDLVARAASPRRFLLLLLGAFAGLALILASLGIYGVISYGVSQRGIEIGIRMALGAQPAHVQWNVLREALALTAGGLLVGVIGALILTRLFAALLYEVKPADAATYGGIIGLLLAVSALAGYLPSRRAARIDPVVALRAD</sequence>
<feature type="domain" description="ABC3 transporter permease C-terminal" evidence="8">
    <location>
        <begin position="771"/>
        <end position="884"/>
    </location>
</feature>
<keyword evidence="3 7" id="KW-0812">Transmembrane</keyword>
<dbReference type="Proteomes" id="UP000593892">
    <property type="component" value="Chromosome"/>
</dbReference>
<dbReference type="InterPro" id="IPR003838">
    <property type="entry name" value="ABC3_permease_C"/>
</dbReference>
<feature type="transmembrane region" description="Helical" evidence="7">
    <location>
        <begin position="511"/>
        <end position="531"/>
    </location>
</feature>
<evidence type="ECO:0000256" key="4">
    <source>
        <dbReference type="ARBA" id="ARBA00022989"/>
    </source>
</evidence>
<feature type="transmembrane region" description="Helical" evidence="7">
    <location>
        <begin position="365"/>
        <end position="388"/>
    </location>
</feature>
<feature type="transmembrane region" description="Helical" evidence="7">
    <location>
        <begin position="462"/>
        <end position="490"/>
    </location>
</feature>
<name>A0A7S7NVJ8_PALFE</name>
<dbReference type="NCBIfam" id="TIGR03434">
    <property type="entry name" value="ADOP"/>
    <property type="match status" value="1"/>
</dbReference>
<keyword evidence="2" id="KW-1003">Cell membrane</keyword>
<comment type="similarity">
    <text evidence="6">Belongs to the ABC-4 integral membrane protein family.</text>
</comment>
<dbReference type="InterPro" id="IPR017800">
    <property type="entry name" value="ADOP"/>
</dbReference>
<reference evidence="10 11" key="1">
    <citation type="submission" date="2020-10" db="EMBL/GenBank/DDBJ databases">
        <title>Complete genome sequence of Paludibaculum fermentans P105T, a facultatively anaerobic acidobacterium capable of dissimilatory Fe(III) reduction.</title>
        <authorList>
            <person name="Dedysh S.N."/>
            <person name="Beletsky A.V."/>
            <person name="Kulichevskaya I.S."/>
            <person name="Mardanov A.V."/>
            <person name="Ravin N.V."/>
        </authorList>
    </citation>
    <scope>NUCLEOTIDE SEQUENCE [LARGE SCALE GENOMIC DNA]</scope>
    <source>
        <strain evidence="10 11">P105</strain>
    </source>
</reference>
<evidence type="ECO:0000256" key="2">
    <source>
        <dbReference type="ARBA" id="ARBA00022475"/>
    </source>
</evidence>
<dbReference type="Pfam" id="PF12704">
    <property type="entry name" value="MacB_PCD"/>
    <property type="match status" value="2"/>
</dbReference>
<dbReference type="NCBIfam" id="NF038403">
    <property type="entry name" value="perm_prefix_1"/>
    <property type="match status" value="1"/>
</dbReference>
<keyword evidence="4 7" id="KW-1133">Transmembrane helix</keyword>
<comment type="subcellular location">
    <subcellularLocation>
        <location evidence="1">Cell membrane</location>
        <topology evidence="1">Multi-pass membrane protein</topology>
    </subcellularLocation>
</comment>
<feature type="domain" description="ABC3 transporter permease C-terminal" evidence="8">
    <location>
        <begin position="371"/>
        <end position="487"/>
    </location>
</feature>
<dbReference type="KEGG" id="pfer:IRI77_11850"/>
<evidence type="ECO:0000256" key="1">
    <source>
        <dbReference type="ARBA" id="ARBA00004651"/>
    </source>
</evidence>
<evidence type="ECO:0000256" key="7">
    <source>
        <dbReference type="SAM" id="Phobius"/>
    </source>
</evidence>
<dbReference type="Pfam" id="PF02687">
    <property type="entry name" value="FtsX"/>
    <property type="match status" value="2"/>
</dbReference>